<protein>
    <submittedName>
        <fullName evidence="1">Uncharacterized protein</fullName>
    </submittedName>
</protein>
<evidence type="ECO:0000313" key="2">
    <source>
        <dbReference type="Proteomes" id="UP001152795"/>
    </source>
</evidence>
<evidence type="ECO:0000313" key="1">
    <source>
        <dbReference type="EMBL" id="CAB4041559.1"/>
    </source>
</evidence>
<keyword evidence="2" id="KW-1185">Reference proteome</keyword>
<dbReference type="AlphaFoldDB" id="A0A7D9K5C4"/>
<comment type="caution">
    <text evidence="1">The sequence shown here is derived from an EMBL/GenBank/DDBJ whole genome shotgun (WGS) entry which is preliminary data.</text>
</comment>
<feature type="non-terminal residue" evidence="1">
    <location>
        <position position="114"/>
    </location>
</feature>
<accession>A0A7D9K5C4</accession>
<organism evidence="1 2">
    <name type="scientific">Paramuricea clavata</name>
    <name type="common">Red gorgonian</name>
    <name type="synonym">Violescent sea-whip</name>
    <dbReference type="NCBI Taxonomy" id="317549"/>
    <lineage>
        <taxon>Eukaryota</taxon>
        <taxon>Metazoa</taxon>
        <taxon>Cnidaria</taxon>
        <taxon>Anthozoa</taxon>
        <taxon>Octocorallia</taxon>
        <taxon>Malacalcyonacea</taxon>
        <taxon>Plexauridae</taxon>
        <taxon>Paramuricea</taxon>
    </lineage>
</organism>
<gene>
    <name evidence="1" type="ORF">PACLA_8A046859</name>
</gene>
<dbReference type="Proteomes" id="UP001152795">
    <property type="component" value="Unassembled WGS sequence"/>
</dbReference>
<reference evidence="1" key="1">
    <citation type="submission" date="2020-04" db="EMBL/GenBank/DDBJ databases">
        <authorList>
            <person name="Alioto T."/>
            <person name="Alioto T."/>
            <person name="Gomez Garrido J."/>
        </authorList>
    </citation>
    <scope>NUCLEOTIDE SEQUENCE</scope>
    <source>
        <strain evidence="1">A484AB</strain>
    </source>
</reference>
<name>A0A7D9K5C4_PARCT</name>
<dbReference type="EMBL" id="CACRXK020028511">
    <property type="protein sequence ID" value="CAB4041559.1"/>
    <property type="molecule type" value="Genomic_DNA"/>
</dbReference>
<proteinExistence type="predicted"/>
<sequence>MSKNSLLKDLDAQTVVKFLENEKALPKPMSGVEKAKSWVGSSDFNMPACLSASMSSATDSRVFTPLETMIIEAVVDTLPYKASGRQCLQAIEKDKNCREQRISERFTEQQLKNK</sequence>